<dbReference type="GO" id="GO:0007165">
    <property type="term" value="P:signal transduction"/>
    <property type="evidence" value="ECO:0007669"/>
    <property type="project" value="UniProtKB-KW"/>
</dbReference>
<feature type="domain" description="Methyl-accepting transducer" evidence="12">
    <location>
        <begin position="424"/>
        <end position="660"/>
    </location>
</feature>
<dbReference type="Pfam" id="PF02743">
    <property type="entry name" value="dCache_1"/>
    <property type="match status" value="1"/>
</dbReference>
<feature type="transmembrane region" description="Helical" evidence="11">
    <location>
        <begin position="290"/>
        <end position="311"/>
    </location>
</feature>
<dbReference type="CDD" id="cd18774">
    <property type="entry name" value="PDC2_HK_sensor"/>
    <property type="match status" value="1"/>
</dbReference>
<keyword evidence="4 11" id="KW-0812">Transmembrane</keyword>
<feature type="domain" description="HAMP" evidence="13">
    <location>
        <begin position="308"/>
        <end position="360"/>
    </location>
</feature>
<evidence type="ECO:0000259" key="12">
    <source>
        <dbReference type="PROSITE" id="PS50111"/>
    </source>
</evidence>
<dbReference type="GO" id="GO:0005886">
    <property type="term" value="C:plasma membrane"/>
    <property type="evidence" value="ECO:0007669"/>
    <property type="project" value="UniProtKB-SubCell"/>
</dbReference>
<keyword evidence="10" id="KW-0175">Coiled coil</keyword>
<evidence type="ECO:0000313" key="15">
    <source>
        <dbReference type="Proteomes" id="UP001151088"/>
    </source>
</evidence>
<gene>
    <name evidence="14" type="ORF">NVS89_07165</name>
</gene>
<dbReference type="SMART" id="SM00304">
    <property type="entry name" value="HAMP"/>
    <property type="match status" value="2"/>
</dbReference>
<evidence type="ECO:0000256" key="10">
    <source>
        <dbReference type="SAM" id="Coils"/>
    </source>
</evidence>
<dbReference type="GO" id="GO:0006935">
    <property type="term" value="P:chemotaxis"/>
    <property type="evidence" value="ECO:0007669"/>
    <property type="project" value="UniProtKB-KW"/>
</dbReference>
<organism evidence="14 15">
    <name type="scientific">Ancylobacter mangrovi</name>
    <dbReference type="NCBI Taxonomy" id="2972472"/>
    <lineage>
        <taxon>Bacteria</taxon>
        <taxon>Pseudomonadati</taxon>
        <taxon>Pseudomonadota</taxon>
        <taxon>Alphaproteobacteria</taxon>
        <taxon>Hyphomicrobiales</taxon>
        <taxon>Xanthobacteraceae</taxon>
        <taxon>Ancylobacter</taxon>
    </lineage>
</organism>
<reference evidence="14" key="1">
    <citation type="submission" date="2022-08" db="EMBL/GenBank/DDBJ databases">
        <authorList>
            <person name="Li F."/>
        </authorList>
    </citation>
    <scope>NUCLEOTIDE SEQUENCE</scope>
    <source>
        <strain evidence="14">MQZ15Z-1</strain>
    </source>
</reference>
<dbReference type="Gene3D" id="1.10.287.950">
    <property type="entry name" value="Methyl-accepting chemotaxis protein"/>
    <property type="match status" value="1"/>
</dbReference>
<dbReference type="InterPro" id="IPR004089">
    <property type="entry name" value="MCPsignal_dom"/>
</dbReference>
<keyword evidence="2" id="KW-1003">Cell membrane</keyword>
<dbReference type="PANTHER" id="PTHR32089:SF112">
    <property type="entry name" value="LYSOZYME-LIKE PROTEIN-RELATED"/>
    <property type="match status" value="1"/>
</dbReference>
<dbReference type="SUPFAM" id="SSF58104">
    <property type="entry name" value="Methyl-accepting chemotaxis protein (MCP) signaling domain"/>
    <property type="match status" value="1"/>
</dbReference>
<dbReference type="SUPFAM" id="SSF158472">
    <property type="entry name" value="HAMP domain-like"/>
    <property type="match status" value="1"/>
</dbReference>
<keyword evidence="3" id="KW-0145">Chemotaxis</keyword>
<feature type="coiled-coil region" evidence="10">
    <location>
        <begin position="407"/>
        <end position="434"/>
    </location>
</feature>
<evidence type="ECO:0000256" key="5">
    <source>
        <dbReference type="ARBA" id="ARBA00022989"/>
    </source>
</evidence>
<dbReference type="PANTHER" id="PTHR32089">
    <property type="entry name" value="METHYL-ACCEPTING CHEMOTAXIS PROTEIN MCPB"/>
    <property type="match status" value="1"/>
</dbReference>
<evidence type="ECO:0000313" key="14">
    <source>
        <dbReference type="EMBL" id="MCS0494873.1"/>
    </source>
</evidence>
<keyword evidence="6 11" id="KW-0472">Membrane</keyword>
<evidence type="ECO:0000256" key="2">
    <source>
        <dbReference type="ARBA" id="ARBA00022475"/>
    </source>
</evidence>
<dbReference type="PROSITE" id="PS50111">
    <property type="entry name" value="CHEMOTAXIS_TRANSDUC_2"/>
    <property type="match status" value="1"/>
</dbReference>
<dbReference type="InterPro" id="IPR033479">
    <property type="entry name" value="dCache_1"/>
</dbReference>
<keyword evidence="7 9" id="KW-0807">Transducer</keyword>
<accession>A0A9X2T6E9</accession>
<dbReference type="Proteomes" id="UP001151088">
    <property type="component" value="Unassembled WGS sequence"/>
</dbReference>
<evidence type="ECO:0000256" key="3">
    <source>
        <dbReference type="ARBA" id="ARBA00022500"/>
    </source>
</evidence>
<dbReference type="Pfam" id="PF00015">
    <property type="entry name" value="MCPsignal"/>
    <property type="match status" value="1"/>
</dbReference>
<dbReference type="SMART" id="SM00283">
    <property type="entry name" value="MA"/>
    <property type="match status" value="1"/>
</dbReference>
<dbReference type="RefSeq" id="WP_258731913.1">
    <property type="nucleotide sequence ID" value="NZ_JANTHZ010000002.1"/>
</dbReference>
<evidence type="ECO:0000256" key="1">
    <source>
        <dbReference type="ARBA" id="ARBA00004651"/>
    </source>
</evidence>
<evidence type="ECO:0000256" key="7">
    <source>
        <dbReference type="ARBA" id="ARBA00023224"/>
    </source>
</evidence>
<feature type="transmembrane region" description="Helical" evidence="11">
    <location>
        <begin position="6"/>
        <end position="33"/>
    </location>
</feature>
<evidence type="ECO:0000256" key="8">
    <source>
        <dbReference type="ARBA" id="ARBA00029447"/>
    </source>
</evidence>
<proteinExistence type="inferred from homology"/>
<dbReference type="CDD" id="cd12914">
    <property type="entry name" value="PDC1_DGC_like"/>
    <property type="match status" value="1"/>
</dbReference>
<dbReference type="Gene3D" id="3.30.450.20">
    <property type="entry name" value="PAS domain"/>
    <property type="match status" value="1"/>
</dbReference>
<dbReference type="Gene3D" id="6.10.340.10">
    <property type="match status" value="1"/>
</dbReference>
<sequence>MPRFSIRALLIIAAGVIAAVPALVVVVGAGLYIRDYLYENTLLRGQWSAQELALIYGGYLDKHVQALDTLSDALATSGIADVAVDQQALTRVKSNYAGFASSVILADLSGRVIAAAASEADRAADLNVGDRDWFKTTIETRKPFVDRKVLRSRLTGRLIVPLAAPVLDAGGRVIAVVSGGLDLGEIGRLAKRPVGKDGAGHAGVATAEGLLLAYPRNELVDAGQTVTGQGFWPQANDNATGTIPTFIGLEGKPLIGGFATVPSTGWKVWVVEPATTADDVLYKAYARASLIGAIGAGGGLLLAFFGAGALARPIERLRGTANAIAAGDLDQKAGDQGPREISDLGRAINAMSLSLRERIASEQDTQQELRQAVSDYSDVARRIVQGDLSARAPVSDHPELSLLATSLNGMTESMARLVSEIREATANLSSASSEILVATSQQVSATAEEAVAVKQTASSVIEVKQTSTLAMQKAGAVAQAAQRASDVAETGRSTVEATIAGSQEARQRMETVAQRILGFIEQAEAIAEINTTVGDLAEQSNLLAVNASIEAAKAGEFGRGFAVVASEIKTLADQSKQATAQVRRILVDIQKASQAAMLAAEQGVKAAEVGSVRAAESGNTIGVLADSITEAARAGQQIAAASQEQSAGMDQIAAAMRNIEQSTSQTVAATRQVERSARDLNDLASRLSALVAFASSREPPQ</sequence>
<dbReference type="InterPro" id="IPR003660">
    <property type="entry name" value="HAMP_dom"/>
</dbReference>
<comment type="caution">
    <text evidence="14">The sequence shown here is derived from an EMBL/GenBank/DDBJ whole genome shotgun (WGS) entry which is preliminary data.</text>
</comment>
<dbReference type="AlphaFoldDB" id="A0A9X2T6E9"/>
<dbReference type="PROSITE" id="PS50885">
    <property type="entry name" value="HAMP"/>
    <property type="match status" value="2"/>
</dbReference>
<evidence type="ECO:0000259" key="13">
    <source>
        <dbReference type="PROSITE" id="PS50885"/>
    </source>
</evidence>
<keyword evidence="5 11" id="KW-1133">Transmembrane helix</keyword>
<feature type="domain" description="HAMP" evidence="13">
    <location>
        <begin position="367"/>
        <end position="419"/>
    </location>
</feature>
<keyword evidence="15" id="KW-1185">Reference proteome</keyword>
<name>A0A9X2T6E9_9HYPH</name>
<evidence type="ECO:0000256" key="11">
    <source>
        <dbReference type="SAM" id="Phobius"/>
    </source>
</evidence>
<evidence type="ECO:0000256" key="4">
    <source>
        <dbReference type="ARBA" id="ARBA00022692"/>
    </source>
</evidence>
<dbReference type="EMBL" id="JANTHZ010000002">
    <property type="protein sequence ID" value="MCS0494873.1"/>
    <property type="molecule type" value="Genomic_DNA"/>
</dbReference>
<comment type="similarity">
    <text evidence="8">Belongs to the methyl-accepting chemotaxis (MCP) protein family.</text>
</comment>
<dbReference type="Pfam" id="PF00672">
    <property type="entry name" value="HAMP"/>
    <property type="match status" value="2"/>
</dbReference>
<evidence type="ECO:0000256" key="6">
    <source>
        <dbReference type="ARBA" id="ARBA00023136"/>
    </source>
</evidence>
<comment type="subcellular location">
    <subcellularLocation>
        <location evidence="1">Cell membrane</location>
        <topology evidence="1">Multi-pass membrane protein</topology>
    </subcellularLocation>
</comment>
<dbReference type="CDD" id="cd06225">
    <property type="entry name" value="HAMP"/>
    <property type="match status" value="2"/>
</dbReference>
<evidence type="ECO:0000256" key="9">
    <source>
        <dbReference type="PROSITE-ProRule" id="PRU00284"/>
    </source>
</evidence>
<protein>
    <submittedName>
        <fullName evidence="14">Methyl-accepting chemotaxis protein</fullName>
    </submittedName>
</protein>